<dbReference type="GO" id="GO:0005886">
    <property type="term" value="C:plasma membrane"/>
    <property type="evidence" value="ECO:0007669"/>
    <property type="project" value="TreeGrafter"/>
</dbReference>
<dbReference type="Pfam" id="PF19442">
    <property type="entry name" value="CRIM1_C"/>
    <property type="match status" value="1"/>
</dbReference>
<dbReference type="InterPro" id="IPR052624">
    <property type="entry name" value="CRIM1"/>
</dbReference>
<dbReference type="OMA" id="CEPNTHF"/>
<dbReference type="PROSITE" id="PS50184">
    <property type="entry name" value="VWFC_2"/>
    <property type="match status" value="3"/>
</dbReference>
<dbReference type="Proteomes" id="UP000288216">
    <property type="component" value="Unassembled WGS sequence"/>
</dbReference>
<proteinExistence type="predicted"/>
<feature type="domain" description="Antistasin-like" evidence="5">
    <location>
        <begin position="16"/>
        <end position="41"/>
    </location>
</feature>
<dbReference type="EMBL" id="BFAA01012378">
    <property type="protein sequence ID" value="GCB75046.1"/>
    <property type="molecule type" value="Genomic_DNA"/>
</dbReference>
<dbReference type="SMART" id="SM00214">
    <property type="entry name" value="VWC"/>
    <property type="match status" value="3"/>
</dbReference>
<dbReference type="SUPFAM" id="SSF57603">
    <property type="entry name" value="FnI-like domain"/>
    <property type="match status" value="3"/>
</dbReference>
<dbReference type="PANTHER" id="PTHR46439">
    <property type="entry name" value="CYSTEINE-RICH MOTOR NEURON 1 PROTEIN"/>
    <property type="match status" value="1"/>
</dbReference>
<reference evidence="6 7" key="1">
    <citation type="journal article" date="2018" name="Nat. Ecol. Evol.">
        <title>Shark genomes provide insights into elasmobranch evolution and the origin of vertebrates.</title>
        <authorList>
            <person name="Hara Y"/>
            <person name="Yamaguchi K"/>
            <person name="Onimaru K"/>
            <person name="Kadota M"/>
            <person name="Koyanagi M"/>
            <person name="Keeley SD"/>
            <person name="Tatsumi K"/>
            <person name="Tanaka K"/>
            <person name="Motone F"/>
            <person name="Kageyama Y"/>
            <person name="Nozu R"/>
            <person name="Adachi N"/>
            <person name="Nishimura O"/>
            <person name="Nakagawa R"/>
            <person name="Tanegashima C"/>
            <person name="Kiyatake I"/>
            <person name="Matsumoto R"/>
            <person name="Murakumo K"/>
            <person name="Nishida K"/>
            <person name="Terakita A"/>
            <person name="Kuratani S"/>
            <person name="Sato K"/>
            <person name="Hyodo S Kuraku.S."/>
        </authorList>
    </citation>
    <scope>NUCLEOTIDE SEQUENCE [LARGE SCALE GENOMIC DNA]</scope>
</reference>
<feature type="transmembrane region" description="Helical" evidence="3">
    <location>
        <begin position="321"/>
        <end position="342"/>
    </location>
</feature>
<evidence type="ECO:0008006" key="8">
    <source>
        <dbReference type="Google" id="ProtNLM"/>
    </source>
</evidence>
<accession>A0A401PPH1</accession>
<evidence type="ECO:0000313" key="6">
    <source>
        <dbReference type="EMBL" id="GCB75046.1"/>
    </source>
</evidence>
<feature type="domain" description="VWFC" evidence="4">
    <location>
        <begin position="203"/>
        <end position="261"/>
    </location>
</feature>
<dbReference type="AlphaFoldDB" id="A0A401PPH1"/>
<evidence type="ECO:0000259" key="5">
    <source>
        <dbReference type="PROSITE" id="PS51252"/>
    </source>
</evidence>
<keyword evidence="3" id="KW-1133">Transmembrane helix</keyword>
<dbReference type="Pfam" id="PF02822">
    <property type="entry name" value="Antistasin"/>
    <property type="match status" value="1"/>
</dbReference>
<evidence type="ECO:0000256" key="1">
    <source>
        <dbReference type="ARBA" id="ARBA00022729"/>
    </source>
</evidence>
<keyword evidence="1" id="KW-0732">Signal</keyword>
<dbReference type="STRING" id="75743.A0A401PPH1"/>
<dbReference type="InterPro" id="IPR004094">
    <property type="entry name" value="Antistasin-like"/>
</dbReference>
<feature type="non-terminal residue" evidence="6">
    <location>
        <position position="1"/>
    </location>
</feature>
<dbReference type="GO" id="GO:0004867">
    <property type="term" value="F:serine-type endopeptidase inhibitor activity"/>
    <property type="evidence" value="ECO:0007669"/>
    <property type="project" value="InterPro"/>
</dbReference>
<dbReference type="InterPro" id="IPR011061">
    <property type="entry name" value="Hirudin/antistatin"/>
</dbReference>
<protein>
    <recommendedName>
        <fullName evidence="8">VWFC domain-containing protein</fullName>
    </recommendedName>
</protein>
<dbReference type="Pfam" id="PF00093">
    <property type="entry name" value="VWC"/>
    <property type="match status" value="1"/>
</dbReference>
<dbReference type="PROSITE" id="PS01208">
    <property type="entry name" value="VWFC_1"/>
    <property type="match status" value="3"/>
</dbReference>
<sequence length="423" mass="46672">FRRNKHSCEMCRCVKCPPFTCDKYCPEGYEQNKKGCSMCHCKETDVHLSTTVPPPQTSFCLTANGRRYEEGQGWHDGCRDCYCYGGREMCVLITCPVPNCLNPLVRPGHCCPTCQDETGSGQPDTIDLTVCQAPGGEYYLEGETWNLDICTQCTCHNGRVLCDTEVCPPLLCQAPIKESRACCLTCPEDQLKALLPTNSSESGYCMSSNGDILLVGESWKPNACTSCICGDGAIQCFSQTCSAALCRLPVLRKGQCCPYCLDVPTVSSATTEAAGVLLEKSTEFEGKELLATPAQPDLPLFIEVTDVPSQQTEMAVIYQSAAWALAAILLAIIIFLTVTLVMNRKKKWFEMPCYHAPTKMQFVQNPVDKQTVVYVDSAKGSKIHNVNNFCKMDLMAETDPQYNEKYSVRAEKQGNSQQNKLLG</sequence>
<keyword evidence="2" id="KW-0677">Repeat</keyword>
<dbReference type="SUPFAM" id="SSF57262">
    <property type="entry name" value="Leech antihemostatic proteins"/>
    <property type="match status" value="1"/>
</dbReference>
<evidence type="ECO:0000256" key="2">
    <source>
        <dbReference type="ARBA" id="ARBA00022737"/>
    </source>
</evidence>
<dbReference type="Gene3D" id="2.10.22.10">
    <property type="entry name" value="Antistasin, domain 1"/>
    <property type="match status" value="1"/>
</dbReference>
<dbReference type="PROSITE" id="PS51252">
    <property type="entry name" value="ANTISTASIN"/>
    <property type="match status" value="1"/>
</dbReference>
<keyword evidence="7" id="KW-1185">Reference proteome</keyword>
<evidence type="ECO:0000256" key="3">
    <source>
        <dbReference type="SAM" id="Phobius"/>
    </source>
</evidence>
<dbReference type="InterPro" id="IPR045813">
    <property type="entry name" value="CRIM1_C"/>
</dbReference>
<gene>
    <name evidence="6" type="ORF">scyTo_0018158</name>
</gene>
<comment type="caution">
    <text evidence="6">The sequence shown here is derived from an EMBL/GenBank/DDBJ whole genome shotgun (WGS) entry which is preliminary data.</text>
</comment>
<name>A0A401PPH1_SCYTO</name>
<dbReference type="Pfam" id="PF23334">
    <property type="entry name" value="VWC2L_2nd"/>
    <property type="match status" value="2"/>
</dbReference>
<dbReference type="InterPro" id="IPR001007">
    <property type="entry name" value="VWF_dom"/>
</dbReference>
<dbReference type="PANTHER" id="PTHR46439:SF1">
    <property type="entry name" value="CYSTEINE-RICH MOTOR NEURON 1 PROTEIN"/>
    <property type="match status" value="1"/>
</dbReference>
<keyword evidence="3" id="KW-0812">Transmembrane</keyword>
<feature type="domain" description="VWFC" evidence="4">
    <location>
        <begin position="58"/>
        <end position="115"/>
    </location>
</feature>
<keyword evidence="3" id="KW-0472">Membrane</keyword>
<feature type="domain" description="VWFC" evidence="4">
    <location>
        <begin position="129"/>
        <end position="187"/>
    </location>
</feature>
<organism evidence="6 7">
    <name type="scientific">Scyliorhinus torazame</name>
    <name type="common">Cloudy catshark</name>
    <name type="synonym">Catulus torazame</name>
    <dbReference type="NCBI Taxonomy" id="75743"/>
    <lineage>
        <taxon>Eukaryota</taxon>
        <taxon>Metazoa</taxon>
        <taxon>Chordata</taxon>
        <taxon>Craniata</taxon>
        <taxon>Vertebrata</taxon>
        <taxon>Chondrichthyes</taxon>
        <taxon>Elasmobranchii</taxon>
        <taxon>Galeomorphii</taxon>
        <taxon>Galeoidea</taxon>
        <taxon>Carcharhiniformes</taxon>
        <taxon>Scyliorhinidae</taxon>
        <taxon>Scyliorhinus</taxon>
    </lineage>
</organism>
<dbReference type="OrthoDB" id="5976811at2759"/>
<evidence type="ECO:0000259" key="4">
    <source>
        <dbReference type="PROSITE" id="PS50184"/>
    </source>
</evidence>
<dbReference type="Gene3D" id="6.20.200.20">
    <property type="match status" value="3"/>
</dbReference>
<evidence type="ECO:0000313" key="7">
    <source>
        <dbReference type="Proteomes" id="UP000288216"/>
    </source>
</evidence>